<keyword evidence="6" id="KW-0680">Restriction system</keyword>
<reference evidence="11" key="1">
    <citation type="journal article" date="2021" name="PeerJ">
        <title>Extensive microbial diversity within the chicken gut microbiome revealed by metagenomics and culture.</title>
        <authorList>
            <person name="Gilroy R."/>
            <person name="Ravi A."/>
            <person name="Getino M."/>
            <person name="Pursley I."/>
            <person name="Horton D.L."/>
            <person name="Alikhan N.F."/>
            <person name="Baker D."/>
            <person name="Gharbi K."/>
            <person name="Hall N."/>
            <person name="Watson M."/>
            <person name="Adriaenssens E.M."/>
            <person name="Foster-Nyarko E."/>
            <person name="Jarju S."/>
            <person name="Secka A."/>
            <person name="Antonio M."/>
            <person name="Oren A."/>
            <person name="Chaudhuri R.R."/>
            <person name="La Ragione R."/>
            <person name="Hildebrand F."/>
            <person name="Pallen M.J."/>
        </authorList>
    </citation>
    <scope>NUCLEOTIDE SEQUENCE</scope>
    <source>
        <strain evidence="11">ChiW4-1371</strain>
    </source>
</reference>
<dbReference type="AlphaFoldDB" id="A0A9D2GSZ5"/>
<dbReference type="PANTHER" id="PTHR42933:SF3">
    <property type="entry name" value="TYPE I RESTRICTION ENZYME MJAVIII METHYLASE SUBUNIT"/>
    <property type="match status" value="1"/>
</dbReference>
<comment type="catalytic activity">
    <reaction evidence="7">
        <text>a 2'-deoxyadenosine in DNA + S-adenosyl-L-methionine = an N(6)-methyl-2'-deoxyadenosine in DNA + S-adenosyl-L-homocysteine + H(+)</text>
        <dbReference type="Rhea" id="RHEA:15197"/>
        <dbReference type="Rhea" id="RHEA-COMP:12418"/>
        <dbReference type="Rhea" id="RHEA-COMP:12419"/>
        <dbReference type="ChEBI" id="CHEBI:15378"/>
        <dbReference type="ChEBI" id="CHEBI:57856"/>
        <dbReference type="ChEBI" id="CHEBI:59789"/>
        <dbReference type="ChEBI" id="CHEBI:90615"/>
        <dbReference type="ChEBI" id="CHEBI:90616"/>
        <dbReference type="EC" id="2.1.1.72"/>
    </reaction>
</comment>
<protein>
    <recommendedName>
        <fullName evidence="2">site-specific DNA-methyltransferase (adenine-specific)</fullName>
        <ecNumber evidence="2">2.1.1.72</ecNumber>
    </recommendedName>
</protein>
<keyword evidence="4 11" id="KW-0808">Transferase</keyword>
<organism evidence="11 12">
    <name type="scientific">Candidatus Mucispirillum faecigallinarum</name>
    <dbReference type="NCBI Taxonomy" id="2838699"/>
    <lineage>
        <taxon>Bacteria</taxon>
        <taxon>Pseudomonadati</taxon>
        <taxon>Deferribacterota</taxon>
        <taxon>Deferribacteres</taxon>
        <taxon>Deferribacterales</taxon>
        <taxon>Mucispirillaceae</taxon>
        <taxon>Mucispirillum</taxon>
    </lineage>
</organism>
<dbReference type="PRINTS" id="PR00507">
    <property type="entry name" value="N12N6MTFRASE"/>
</dbReference>
<dbReference type="GO" id="GO:0032259">
    <property type="term" value="P:methylation"/>
    <property type="evidence" value="ECO:0007669"/>
    <property type="project" value="UniProtKB-KW"/>
</dbReference>
<keyword evidence="5" id="KW-0949">S-adenosyl-L-methionine</keyword>
<dbReference type="SUPFAM" id="SSF53335">
    <property type="entry name" value="S-adenosyl-L-methionine-dependent methyltransferases"/>
    <property type="match status" value="1"/>
</dbReference>
<evidence type="ECO:0000256" key="8">
    <source>
        <dbReference type="SAM" id="Coils"/>
    </source>
</evidence>
<evidence type="ECO:0000259" key="10">
    <source>
        <dbReference type="Pfam" id="PF12161"/>
    </source>
</evidence>
<dbReference type="InterPro" id="IPR003356">
    <property type="entry name" value="DNA_methylase_A-5"/>
</dbReference>
<dbReference type="InterPro" id="IPR029063">
    <property type="entry name" value="SAM-dependent_MTases_sf"/>
</dbReference>
<evidence type="ECO:0000259" key="9">
    <source>
        <dbReference type="Pfam" id="PF02384"/>
    </source>
</evidence>
<feature type="domain" description="DNA methylase adenine-specific" evidence="9">
    <location>
        <begin position="152"/>
        <end position="462"/>
    </location>
</feature>
<dbReference type="PROSITE" id="PS00092">
    <property type="entry name" value="N6_MTASE"/>
    <property type="match status" value="1"/>
</dbReference>
<evidence type="ECO:0000256" key="3">
    <source>
        <dbReference type="ARBA" id="ARBA00022603"/>
    </source>
</evidence>
<evidence type="ECO:0000313" key="11">
    <source>
        <dbReference type="EMBL" id="HIZ88651.1"/>
    </source>
</evidence>
<dbReference type="GO" id="GO:0009007">
    <property type="term" value="F:site-specific DNA-methyltransferase (adenine-specific) activity"/>
    <property type="evidence" value="ECO:0007669"/>
    <property type="project" value="UniProtKB-EC"/>
</dbReference>
<dbReference type="Pfam" id="PF02384">
    <property type="entry name" value="N6_Mtase"/>
    <property type="match status" value="1"/>
</dbReference>
<reference evidence="11" key="2">
    <citation type="submission" date="2021-04" db="EMBL/GenBank/DDBJ databases">
        <authorList>
            <person name="Gilroy R."/>
        </authorList>
    </citation>
    <scope>NUCLEOTIDE SEQUENCE</scope>
    <source>
        <strain evidence="11">ChiW4-1371</strain>
    </source>
</reference>
<dbReference type="GO" id="GO:0009307">
    <property type="term" value="P:DNA restriction-modification system"/>
    <property type="evidence" value="ECO:0007669"/>
    <property type="project" value="UniProtKB-KW"/>
</dbReference>
<feature type="domain" description="N6 adenine-specific DNA methyltransferase N-terminal" evidence="10">
    <location>
        <begin position="7"/>
        <end position="141"/>
    </location>
</feature>
<keyword evidence="3 11" id="KW-0489">Methyltransferase</keyword>
<gene>
    <name evidence="11" type="ORF">H9804_01800</name>
</gene>
<evidence type="ECO:0000313" key="12">
    <source>
        <dbReference type="Proteomes" id="UP000824176"/>
    </source>
</evidence>
<evidence type="ECO:0000256" key="5">
    <source>
        <dbReference type="ARBA" id="ARBA00022691"/>
    </source>
</evidence>
<dbReference type="InterPro" id="IPR038333">
    <property type="entry name" value="T1MK-like_N_sf"/>
</dbReference>
<dbReference type="InterPro" id="IPR051537">
    <property type="entry name" value="DNA_Adenine_Mtase"/>
</dbReference>
<dbReference type="PANTHER" id="PTHR42933">
    <property type="entry name" value="SLR6095 PROTEIN"/>
    <property type="match status" value="1"/>
</dbReference>
<evidence type="ECO:0000256" key="2">
    <source>
        <dbReference type="ARBA" id="ARBA00011900"/>
    </source>
</evidence>
<dbReference type="EMBL" id="DXAQ01000026">
    <property type="protein sequence ID" value="HIZ88651.1"/>
    <property type="molecule type" value="Genomic_DNA"/>
</dbReference>
<dbReference type="Proteomes" id="UP000824176">
    <property type="component" value="Unassembled WGS sequence"/>
</dbReference>
<comment type="caution">
    <text evidence="11">The sequence shown here is derived from an EMBL/GenBank/DDBJ whole genome shotgun (WGS) entry which is preliminary data.</text>
</comment>
<dbReference type="GO" id="GO:0008170">
    <property type="term" value="F:N-methyltransferase activity"/>
    <property type="evidence" value="ECO:0007669"/>
    <property type="project" value="InterPro"/>
</dbReference>
<evidence type="ECO:0000256" key="6">
    <source>
        <dbReference type="ARBA" id="ARBA00022747"/>
    </source>
</evidence>
<feature type="coiled-coil region" evidence="8">
    <location>
        <begin position="459"/>
        <end position="493"/>
    </location>
</feature>
<dbReference type="GO" id="GO:0003677">
    <property type="term" value="F:DNA binding"/>
    <property type="evidence" value="ECO:0007669"/>
    <property type="project" value="InterPro"/>
</dbReference>
<dbReference type="Pfam" id="PF12161">
    <property type="entry name" value="HsdM_N"/>
    <property type="match status" value="1"/>
</dbReference>
<dbReference type="InterPro" id="IPR002052">
    <property type="entry name" value="DNA_methylase_N6_adenine_CS"/>
</dbReference>
<accession>A0A9D2GSZ5</accession>
<name>A0A9D2GSZ5_9BACT</name>
<evidence type="ECO:0000256" key="7">
    <source>
        <dbReference type="ARBA" id="ARBA00047942"/>
    </source>
</evidence>
<evidence type="ECO:0000256" key="1">
    <source>
        <dbReference type="ARBA" id="ARBA00006594"/>
    </source>
</evidence>
<proteinExistence type="inferred from homology"/>
<evidence type="ECO:0000256" key="4">
    <source>
        <dbReference type="ARBA" id="ARBA00022679"/>
    </source>
</evidence>
<comment type="similarity">
    <text evidence="1">Belongs to the N(4)/N(6)-methyltransferase family.</text>
</comment>
<dbReference type="Gene3D" id="1.20.1260.30">
    <property type="match status" value="1"/>
</dbReference>
<dbReference type="NCBIfam" id="TIGR00497">
    <property type="entry name" value="hsdM"/>
    <property type="match status" value="1"/>
</dbReference>
<dbReference type="EC" id="2.1.1.72" evidence="2"/>
<dbReference type="InterPro" id="IPR022749">
    <property type="entry name" value="D12N6_MeTrfase_N"/>
</dbReference>
<sequence length="496" mass="56506">MITQQELNTTLWNAATSARGVVDASIFKDYSLAMLFYKYISDMHKVELAELVKKYGSDKDRLEIKKKYMRIQIPDNATFDKVLENISKDNLGEIINKALHAIEEANSQHLKDIFTVDFNSQSILGQADQRNQMLRNLLRDFATIDLTDIGRTDLLGKAYMYLLQQFASDAGKKAGEFFTPETVSRLLAKLAMPKSGDRICDPACGSGSLLLMVGEEVSDRDYSLYGQEKVGSTYNLARMNMFLHNQEDARIEWGDTLNNPLLKDEHGLIKFEVVVANPPFSLDKWGYDNLKDDEYHRFHRGMPPKSKGDYAFISHMVEVAKDKVGRVAVIVPHGVLFRGAGEAVIRKAFIEENILDAVIGLPSGLFQTTGIPVAILIFDKSRQKGGANENRKDILFIDASHEFIQNKTQNELSDEIINKIFNTYKERKEIEKYSHVAGYEEVKENDYNLNIPRYVDTFEEEEQVDMKEIASKIESLEKELEVVKNEMKKYLHDLGL</sequence>
<dbReference type="InterPro" id="IPR004546">
    <property type="entry name" value="Restrct_endonuc_T1M"/>
</dbReference>
<keyword evidence="8" id="KW-0175">Coiled coil</keyword>
<dbReference type="Gene3D" id="3.40.50.150">
    <property type="entry name" value="Vaccinia Virus protein VP39"/>
    <property type="match status" value="1"/>
</dbReference>